<evidence type="ECO:0000256" key="5">
    <source>
        <dbReference type="ARBA" id="ARBA00023136"/>
    </source>
</evidence>
<dbReference type="Proteomes" id="UP001515480">
    <property type="component" value="Unassembled WGS sequence"/>
</dbReference>
<reference evidence="7 8" key="1">
    <citation type="journal article" date="2024" name="Science">
        <title>Giant polyketide synthase enzymes in the biosynthesis of giant marine polyether toxins.</title>
        <authorList>
            <person name="Fallon T.R."/>
            <person name="Shende V.V."/>
            <person name="Wierzbicki I.H."/>
            <person name="Pendleton A.L."/>
            <person name="Watervoot N.F."/>
            <person name="Auber R.P."/>
            <person name="Gonzalez D.J."/>
            <person name="Wisecaver J.H."/>
            <person name="Moore B.S."/>
        </authorList>
    </citation>
    <scope>NUCLEOTIDE SEQUENCE [LARGE SCALE GENOMIC DNA]</scope>
    <source>
        <strain evidence="7 8">12B1</strain>
    </source>
</reference>
<keyword evidence="5 6" id="KW-0472">Membrane</keyword>
<evidence type="ECO:0000256" key="1">
    <source>
        <dbReference type="ARBA" id="ARBA00004141"/>
    </source>
</evidence>
<gene>
    <name evidence="7" type="ORF">AB1Y20_021549</name>
</gene>
<dbReference type="PANTHER" id="PTHR11266">
    <property type="entry name" value="PEROXISOMAL MEMBRANE PROTEIN 2, PXMP2 MPV17"/>
    <property type="match status" value="1"/>
</dbReference>
<keyword evidence="3 6" id="KW-0812">Transmembrane</keyword>
<proteinExistence type="inferred from homology"/>
<comment type="similarity">
    <text evidence="2 6">Belongs to the peroxisomal membrane protein PXMP2/4 family.</text>
</comment>
<protein>
    <submittedName>
        <fullName evidence="7">Uncharacterized protein</fullName>
    </submittedName>
</protein>
<evidence type="ECO:0000313" key="8">
    <source>
        <dbReference type="Proteomes" id="UP001515480"/>
    </source>
</evidence>
<evidence type="ECO:0000256" key="3">
    <source>
        <dbReference type="ARBA" id="ARBA00022692"/>
    </source>
</evidence>
<evidence type="ECO:0000256" key="2">
    <source>
        <dbReference type="ARBA" id="ARBA00006824"/>
    </source>
</evidence>
<dbReference type="GO" id="GO:0005737">
    <property type="term" value="C:cytoplasm"/>
    <property type="evidence" value="ECO:0007669"/>
    <property type="project" value="TreeGrafter"/>
</dbReference>
<evidence type="ECO:0000256" key="6">
    <source>
        <dbReference type="RuleBase" id="RU363053"/>
    </source>
</evidence>
<comment type="caution">
    <text evidence="7">The sequence shown here is derived from an EMBL/GenBank/DDBJ whole genome shotgun (WGS) entry which is preliminary data.</text>
</comment>
<dbReference type="PANTHER" id="PTHR11266:SF21">
    <property type="entry name" value="ACT DOMAIN-CONTAINING PROTEIN"/>
    <property type="match status" value="1"/>
</dbReference>
<evidence type="ECO:0000313" key="7">
    <source>
        <dbReference type="EMBL" id="KAL1521898.1"/>
    </source>
</evidence>
<feature type="transmembrane region" description="Helical" evidence="6">
    <location>
        <begin position="35"/>
        <end position="57"/>
    </location>
</feature>
<accession>A0AB34JJU1</accession>
<organism evidence="7 8">
    <name type="scientific">Prymnesium parvum</name>
    <name type="common">Toxic golden alga</name>
    <dbReference type="NCBI Taxonomy" id="97485"/>
    <lineage>
        <taxon>Eukaryota</taxon>
        <taxon>Haptista</taxon>
        <taxon>Haptophyta</taxon>
        <taxon>Prymnesiophyceae</taxon>
        <taxon>Prymnesiales</taxon>
        <taxon>Prymnesiaceae</taxon>
        <taxon>Prymnesium</taxon>
    </lineage>
</organism>
<keyword evidence="8" id="KW-1185">Reference proteome</keyword>
<dbReference type="AlphaFoldDB" id="A0AB34JJU1"/>
<evidence type="ECO:0000256" key="4">
    <source>
        <dbReference type="ARBA" id="ARBA00022989"/>
    </source>
</evidence>
<sequence>MAGRASLALGCKYCAGDLIAQNAASRERELDRRRAGYFFGFGCYYGVVNYAVFRALAMSAWPAAPWPKALFSACFDGLVHVPLSFYPQFYFVREVVTSSERRTLRQHFEVGLRKYATNWREDILASAAVFVPLGIANFRYVPLVWRTPFLSLIGMVFPIVLSLQRGATDD</sequence>
<comment type="subcellular location">
    <subcellularLocation>
        <location evidence="1">Membrane</location>
        <topology evidence="1">Multi-pass membrane protein</topology>
    </subcellularLocation>
</comment>
<dbReference type="GO" id="GO:0016020">
    <property type="term" value="C:membrane"/>
    <property type="evidence" value="ECO:0007669"/>
    <property type="project" value="UniProtKB-SubCell"/>
</dbReference>
<name>A0AB34JJU1_PRYPA</name>
<dbReference type="EMBL" id="JBGBPQ010000007">
    <property type="protein sequence ID" value="KAL1521898.1"/>
    <property type="molecule type" value="Genomic_DNA"/>
</dbReference>
<dbReference type="Pfam" id="PF04117">
    <property type="entry name" value="Mpv17_PMP22"/>
    <property type="match status" value="1"/>
</dbReference>
<keyword evidence="4 6" id="KW-1133">Transmembrane helix</keyword>
<dbReference type="InterPro" id="IPR007248">
    <property type="entry name" value="Mpv17_PMP22"/>
</dbReference>
<feature type="transmembrane region" description="Helical" evidence="6">
    <location>
        <begin position="147"/>
        <end position="163"/>
    </location>
</feature>